<gene>
    <name evidence="2" type="ORF">B0H65DRAFT_439738</name>
</gene>
<name>A0AAE0JJC6_9PEZI</name>
<dbReference type="EMBL" id="JAUEPP010000002">
    <property type="protein sequence ID" value="KAK3350745.1"/>
    <property type="molecule type" value="Genomic_DNA"/>
</dbReference>
<organism evidence="2 3">
    <name type="scientific">Neurospora tetraspora</name>
    <dbReference type="NCBI Taxonomy" id="94610"/>
    <lineage>
        <taxon>Eukaryota</taxon>
        <taxon>Fungi</taxon>
        <taxon>Dikarya</taxon>
        <taxon>Ascomycota</taxon>
        <taxon>Pezizomycotina</taxon>
        <taxon>Sordariomycetes</taxon>
        <taxon>Sordariomycetidae</taxon>
        <taxon>Sordariales</taxon>
        <taxon>Sordariaceae</taxon>
        <taxon>Neurospora</taxon>
    </lineage>
</organism>
<evidence type="ECO:0000256" key="1">
    <source>
        <dbReference type="SAM" id="SignalP"/>
    </source>
</evidence>
<proteinExistence type="predicted"/>
<evidence type="ECO:0000313" key="3">
    <source>
        <dbReference type="Proteomes" id="UP001278500"/>
    </source>
</evidence>
<dbReference type="Proteomes" id="UP001278500">
    <property type="component" value="Unassembled WGS sequence"/>
</dbReference>
<sequence length="110" mass="11700">MGRLTTLMLSALASLAAMAQADCDEGAMQCGRQLIDDEGYTQADLIAILNNTQQPYDNDHIFESIFYCDSSNNGNGWVYYEWCGGQDSCVAGGDGDDAGCAAAVARVDGR</sequence>
<feature type="chain" id="PRO_5042217914" evidence="1">
    <location>
        <begin position="22"/>
        <end position="110"/>
    </location>
</feature>
<protein>
    <submittedName>
        <fullName evidence="2">Uncharacterized protein</fullName>
    </submittedName>
</protein>
<accession>A0AAE0JJC6</accession>
<feature type="signal peptide" evidence="1">
    <location>
        <begin position="1"/>
        <end position="21"/>
    </location>
</feature>
<dbReference type="AlphaFoldDB" id="A0AAE0JJC6"/>
<keyword evidence="1" id="KW-0732">Signal</keyword>
<comment type="caution">
    <text evidence="2">The sequence shown here is derived from an EMBL/GenBank/DDBJ whole genome shotgun (WGS) entry which is preliminary data.</text>
</comment>
<dbReference type="GeneID" id="87862591"/>
<reference evidence="2" key="2">
    <citation type="submission" date="2023-06" db="EMBL/GenBank/DDBJ databases">
        <authorList>
            <consortium name="Lawrence Berkeley National Laboratory"/>
            <person name="Haridas S."/>
            <person name="Hensen N."/>
            <person name="Bonometti L."/>
            <person name="Westerberg I."/>
            <person name="Brannstrom I.O."/>
            <person name="Guillou S."/>
            <person name="Cros-Aarteil S."/>
            <person name="Calhoun S."/>
            <person name="Kuo A."/>
            <person name="Mondo S."/>
            <person name="Pangilinan J."/>
            <person name="Riley R."/>
            <person name="Labutti K."/>
            <person name="Andreopoulos B."/>
            <person name="Lipzen A."/>
            <person name="Chen C."/>
            <person name="Yanf M."/>
            <person name="Daum C."/>
            <person name="Ng V."/>
            <person name="Clum A."/>
            <person name="Steindorff A."/>
            <person name="Ohm R."/>
            <person name="Martin F."/>
            <person name="Silar P."/>
            <person name="Natvig D."/>
            <person name="Lalanne C."/>
            <person name="Gautier V."/>
            <person name="Ament-Velasquez S.L."/>
            <person name="Kruys A."/>
            <person name="Hutchinson M.I."/>
            <person name="Powell A.J."/>
            <person name="Barry K."/>
            <person name="Miller A.N."/>
            <person name="Grigoriev I.V."/>
            <person name="Debuchy R."/>
            <person name="Gladieux P."/>
            <person name="Thoren M.H."/>
            <person name="Johannesson H."/>
        </authorList>
    </citation>
    <scope>NUCLEOTIDE SEQUENCE</scope>
    <source>
        <strain evidence="2">CBS 560.94</strain>
    </source>
</reference>
<dbReference type="RefSeq" id="XP_062684040.1">
    <property type="nucleotide sequence ID" value="XM_062825437.1"/>
</dbReference>
<evidence type="ECO:0000313" key="2">
    <source>
        <dbReference type="EMBL" id="KAK3350745.1"/>
    </source>
</evidence>
<keyword evidence="3" id="KW-1185">Reference proteome</keyword>
<reference evidence="2" key="1">
    <citation type="journal article" date="2023" name="Mol. Phylogenet. Evol.">
        <title>Genome-scale phylogeny and comparative genomics of the fungal order Sordariales.</title>
        <authorList>
            <person name="Hensen N."/>
            <person name="Bonometti L."/>
            <person name="Westerberg I."/>
            <person name="Brannstrom I.O."/>
            <person name="Guillou S."/>
            <person name="Cros-Aarteil S."/>
            <person name="Calhoun S."/>
            <person name="Haridas S."/>
            <person name="Kuo A."/>
            <person name="Mondo S."/>
            <person name="Pangilinan J."/>
            <person name="Riley R."/>
            <person name="LaButti K."/>
            <person name="Andreopoulos B."/>
            <person name="Lipzen A."/>
            <person name="Chen C."/>
            <person name="Yan M."/>
            <person name="Daum C."/>
            <person name="Ng V."/>
            <person name="Clum A."/>
            <person name="Steindorff A."/>
            <person name="Ohm R.A."/>
            <person name="Martin F."/>
            <person name="Silar P."/>
            <person name="Natvig D.O."/>
            <person name="Lalanne C."/>
            <person name="Gautier V."/>
            <person name="Ament-Velasquez S.L."/>
            <person name="Kruys A."/>
            <person name="Hutchinson M.I."/>
            <person name="Powell A.J."/>
            <person name="Barry K."/>
            <person name="Miller A.N."/>
            <person name="Grigoriev I.V."/>
            <person name="Debuchy R."/>
            <person name="Gladieux P."/>
            <person name="Hiltunen Thoren M."/>
            <person name="Johannesson H."/>
        </authorList>
    </citation>
    <scope>NUCLEOTIDE SEQUENCE</scope>
    <source>
        <strain evidence="2">CBS 560.94</strain>
    </source>
</reference>